<gene>
    <name evidence="3" type="ORF">KGA66_03670</name>
</gene>
<dbReference type="RefSeq" id="WP_211464465.1">
    <property type="nucleotide sequence ID" value="NZ_JAGSXH010000007.1"/>
</dbReference>
<evidence type="ECO:0000313" key="3">
    <source>
        <dbReference type="EMBL" id="MBS2962131.1"/>
    </source>
</evidence>
<keyword evidence="2" id="KW-0472">Membrane</keyword>
<keyword evidence="2" id="KW-1133">Transmembrane helix</keyword>
<dbReference type="InterPro" id="IPR046112">
    <property type="entry name" value="DUF6049"/>
</dbReference>
<feature type="transmembrane region" description="Helical" evidence="2">
    <location>
        <begin position="655"/>
        <end position="676"/>
    </location>
</feature>
<dbReference type="AlphaFoldDB" id="A0A8J7WH35"/>
<comment type="caution">
    <text evidence="3">The sequence shown here is derived from an EMBL/GenBank/DDBJ whole genome shotgun (WGS) entry which is preliminary data.</text>
</comment>
<name>A0A8J7WH35_9ACTN</name>
<dbReference type="Pfam" id="PF19516">
    <property type="entry name" value="DUF6049"/>
    <property type="match status" value="1"/>
</dbReference>
<reference evidence="3" key="1">
    <citation type="submission" date="2021-04" db="EMBL/GenBank/DDBJ databases">
        <title>Genome based classification of Actinospica acidithermotolerans sp. nov., an actinobacterium isolated from an Indonesian hot spring.</title>
        <authorList>
            <person name="Kusuma A.B."/>
            <person name="Putra K.E."/>
            <person name="Nafisah S."/>
            <person name="Loh J."/>
            <person name="Nouioui I."/>
            <person name="Goodfellow M."/>
        </authorList>
    </citation>
    <scope>NUCLEOTIDE SEQUENCE</scope>
    <source>
        <strain evidence="3">DSM 45618</strain>
    </source>
</reference>
<protein>
    <submittedName>
        <fullName evidence="3">Uncharacterized protein</fullName>
    </submittedName>
</protein>
<proteinExistence type="predicted"/>
<accession>A0A8J7WH35</accession>
<evidence type="ECO:0000313" key="4">
    <source>
        <dbReference type="Proteomes" id="UP000677913"/>
    </source>
</evidence>
<dbReference type="Proteomes" id="UP000677913">
    <property type="component" value="Unassembled WGS sequence"/>
</dbReference>
<keyword evidence="4" id="KW-1185">Reference proteome</keyword>
<feature type="region of interest" description="Disordered" evidence="1">
    <location>
        <begin position="685"/>
        <end position="710"/>
    </location>
</feature>
<dbReference type="EMBL" id="JAGSXH010000007">
    <property type="protein sequence ID" value="MBS2962131.1"/>
    <property type="molecule type" value="Genomic_DNA"/>
</dbReference>
<organism evidence="3 4">
    <name type="scientific">Actinocrinis puniceicyclus</name>
    <dbReference type="NCBI Taxonomy" id="977794"/>
    <lineage>
        <taxon>Bacteria</taxon>
        <taxon>Bacillati</taxon>
        <taxon>Actinomycetota</taxon>
        <taxon>Actinomycetes</taxon>
        <taxon>Catenulisporales</taxon>
        <taxon>Actinospicaceae</taxon>
        <taxon>Actinocrinis</taxon>
    </lineage>
</organism>
<sequence>MSSLRFLRSPARGLLSLVVVLATQVLMFAAPAPSSAASANSVTVELSSLSPAVAVKNGTLHLAGTLLGGSSAHSEVAVRLAVAQMQVRSDLTSNAGTGSRLVYGHDDSVGNLAPGASVPWTLTMPISALSLTSRTVYALDIEAYSGDLRIGALRTYLPYEMTGDSSFHATQMVMLLPITAVPALDGQVDKDVPEAASDALSAQFASGGRLDQMLTIPTTNKSVTVSWAIDPDLLTTADEESHGYSLYPDSHSGTGAQNAANWLTTAKRVLGVSGELWQLPAADPDLGSLGHTSPALAAGLVKSATARSGDLVEQYVGHAPLGTVAWPADGQADSGTIALAAAANPAAIVVRSDSVSLHTPLDSYTPTGRTQLAGRPAAISDAALDAIFAGDAADTSWKGSNRSLLAAQRFLADSALIAWERPNLAVPRTIMVAVPRGISPDPALFTAVGQASWIKTVGLSALLAAHPDPRAQTSPAKRDPALAKSDLSNARLATTSALNSALGALAGIMIEPQQTTGSYGPAVLRTVSTAWRNAPALQSAFSGAVQNRLETTMNLVTLVKKSDLTLSGKSGVIPFTVENRLEHPVRVGIRITTSRPGLSVQTITVQDVPQGSTTINVHVSSAVTGTRVTVTAQLVTPNGADYGQPQSLQVTVSSIGSITLVIFALSAALLVIAVGLRIYRGRRTRTPQAVPDPSGASVDSGALAEAEREQ</sequence>
<evidence type="ECO:0000256" key="2">
    <source>
        <dbReference type="SAM" id="Phobius"/>
    </source>
</evidence>
<evidence type="ECO:0000256" key="1">
    <source>
        <dbReference type="SAM" id="MobiDB-lite"/>
    </source>
</evidence>
<keyword evidence="2" id="KW-0812">Transmembrane</keyword>